<sequence>KYWYKDASGVTRRKLLPPAYRSQFANKQIVCVEYTSLTGDQEREIFQRVQLGMALTPAERMQALVGVLPSLVREVQSQILGESGFQGCLDWGTSRGRDFHCLASILFMIQHLPKKTFPGSSQLEKWLSETELLSERLRTDFMEIFSVFIYLARDKHYNASLNKPSRVSPIEFIMIGVLIHKYRTKLTMTQLSSAVQQMRSHVRVTFTDIRSNTKVTRTLLDFIINVDMDVLKRDPKDKLNATDKAASMASVKFSTKPPPSKRKRAASEDLEESDGEDPDDVADDDDEMDVEPETQPKKRGRPPKAATTKAAVAKTTSAFCLR</sequence>
<protein>
    <submittedName>
        <fullName evidence="2">Uncharacterized protein</fullName>
    </submittedName>
</protein>
<accession>A0A5M3MFD3</accession>
<evidence type="ECO:0000256" key="1">
    <source>
        <dbReference type="SAM" id="MobiDB-lite"/>
    </source>
</evidence>
<gene>
    <name evidence="2" type="ORF">CONPUDRAFT_61476</name>
</gene>
<dbReference type="OrthoDB" id="5419821at2759"/>
<dbReference type="OMA" id="NEREMFQ"/>
<dbReference type="PANTHER" id="PTHR39639:SF1">
    <property type="entry name" value="DUF262 DOMAIN-CONTAINING PROTEIN"/>
    <property type="match status" value="1"/>
</dbReference>
<organism evidence="2 3">
    <name type="scientific">Coniophora puteana (strain RWD-64-598)</name>
    <name type="common">Brown rot fungus</name>
    <dbReference type="NCBI Taxonomy" id="741705"/>
    <lineage>
        <taxon>Eukaryota</taxon>
        <taxon>Fungi</taxon>
        <taxon>Dikarya</taxon>
        <taxon>Basidiomycota</taxon>
        <taxon>Agaricomycotina</taxon>
        <taxon>Agaricomycetes</taxon>
        <taxon>Agaricomycetidae</taxon>
        <taxon>Boletales</taxon>
        <taxon>Coniophorineae</taxon>
        <taxon>Coniophoraceae</taxon>
        <taxon>Coniophora</taxon>
    </lineage>
</organism>
<name>A0A5M3MFD3_CONPW</name>
<dbReference type="AlphaFoldDB" id="A0A5M3MFD3"/>
<dbReference type="GeneID" id="19208149"/>
<dbReference type="RefSeq" id="XP_007771753.1">
    <property type="nucleotide sequence ID" value="XM_007773563.1"/>
</dbReference>
<keyword evidence="3" id="KW-1185">Reference proteome</keyword>
<proteinExistence type="predicted"/>
<feature type="region of interest" description="Disordered" evidence="1">
    <location>
        <begin position="240"/>
        <end position="322"/>
    </location>
</feature>
<comment type="caution">
    <text evidence="2">The sequence shown here is derived from an EMBL/GenBank/DDBJ whole genome shotgun (WGS) entry which is preliminary data.</text>
</comment>
<dbReference type="EMBL" id="JH711583">
    <property type="protein sequence ID" value="EIW77494.1"/>
    <property type="molecule type" value="Genomic_DNA"/>
</dbReference>
<feature type="non-terminal residue" evidence="2">
    <location>
        <position position="1"/>
    </location>
</feature>
<feature type="compositionally biased region" description="Acidic residues" evidence="1">
    <location>
        <begin position="268"/>
        <end position="292"/>
    </location>
</feature>
<reference evidence="3" key="1">
    <citation type="journal article" date="2012" name="Science">
        <title>The Paleozoic origin of enzymatic lignin decomposition reconstructed from 31 fungal genomes.</title>
        <authorList>
            <person name="Floudas D."/>
            <person name="Binder M."/>
            <person name="Riley R."/>
            <person name="Barry K."/>
            <person name="Blanchette R.A."/>
            <person name="Henrissat B."/>
            <person name="Martinez A.T."/>
            <person name="Otillar R."/>
            <person name="Spatafora J.W."/>
            <person name="Yadav J.S."/>
            <person name="Aerts A."/>
            <person name="Benoit I."/>
            <person name="Boyd A."/>
            <person name="Carlson A."/>
            <person name="Copeland A."/>
            <person name="Coutinho P.M."/>
            <person name="de Vries R.P."/>
            <person name="Ferreira P."/>
            <person name="Findley K."/>
            <person name="Foster B."/>
            <person name="Gaskell J."/>
            <person name="Glotzer D."/>
            <person name="Gorecki P."/>
            <person name="Heitman J."/>
            <person name="Hesse C."/>
            <person name="Hori C."/>
            <person name="Igarashi K."/>
            <person name="Jurgens J.A."/>
            <person name="Kallen N."/>
            <person name="Kersten P."/>
            <person name="Kohler A."/>
            <person name="Kuees U."/>
            <person name="Kumar T.K.A."/>
            <person name="Kuo A."/>
            <person name="LaButti K."/>
            <person name="Larrondo L.F."/>
            <person name="Lindquist E."/>
            <person name="Ling A."/>
            <person name="Lombard V."/>
            <person name="Lucas S."/>
            <person name="Lundell T."/>
            <person name="Martin R."/>
            <person name="McLaughlin D.J."/>
            <person name="Morgenstern I."/>
            <person name="Morin E."/>
            <person name="Murat C."/>
            <person name="Nagy L.G."/>
            <person name="Nolan M."/>
            <person name="Ohm R.A."/>
            <person name="Patyshakuliyeva A."/>
            <person name="Rokas A."/>
            <person name="Ruiz-Duenas F.J."/>
            <person name="Sabat G."/>
            <person name="Salamov A."/>
            <person name="Samejima M."/>
            <person name="Schmutz J."/>
            <person name="Slot J.C."/>
            <person name="St John F."/>
            <person name="Stenlid J."/>
            <person name="Sun H."/>
            <person name="Sun S."/>
            <person name="Syed K."/>
            <person name="Tsang A."/>
            <person name="Wiebenga A."/>
            <person name="Young D."/>
            <person name="Pisabarro A."/>
            <person name="Eastwood D.C."/>
            <person name="Martin F."/>
            <person name="Cullen D."/>
            <person name="Grigoriev I.V."/>
            <person name="Hibbett D.S."/>
        </authorList>
    </citation>
    <scope>NUCLEOTIDE SEQUENCE [LARGE SCALE GENOMIC DNA]</scope>
    <source>
        <strain evidence="3">RWD-64-598 SS2</strain>
    </source>
</reference>
<dbReference type="PANTHER" id="PTHR39639">
    <property type="entry name" value="CHROMOSOME 16, WHOLE GENOME SHOTGUN SEQUENCE"/>
    <property type="match status" value="1"/>
</dbReference>
<feature type="compositionally biased region" description="Low complexity" evidence="1">
    <location>
        <begin position="304"/>
        <end position="322"/>
    </location>
</feature>
<evidence type="ECO:0000313" key="3">
    <source>
        <dbReference type="Proteomes" id="UP000053558"/>
    </source>
</evidence>
<dbReference type="Proteomes" id="UP000053558">
    <property type="component" value="Unassembled WGS sequence"/>
</dbReference>
<evidence type="ECO:0000313" key="2">
    <source>
        <dbReference type="EMBL" id="EIW77494.1"/>
    </source>
</evidence>
<dbReference type="KEGG" id="cput:CONPUDRAFT_61476"/>